<proteinExistence type="predicted"/>
<dbReference type="CDD" id="cd00215">
    <property type="entry name" value="PTS_IIA_lac"/>
    <property type="match status" value="1"/>
</dbReference>
<comment type="cofactor">
    <cofactor evidence="6">
        <name>Mg(2+)</name>
        <dbReference type="ChEBI" id="CHEBI:18420"/>
    </cofactor>
    <text evidence="6">Binds 1 Mg(2+) ion per trimer.</text>
</comment>
<reference evidence="8 9" key="1">
    <citation type="submission" date="2013-06" db="EMBL/GenBank/DDBJ databases">
        <authorList>
            <person name="Weinstock G."/>
            <person name="Sodergren E."/>
            <person name="Lobos E.A."/>
            <person name="Fulton L."/>
            <person name="Fulton R."/>
            <person name="Courtney L."/>
            <person name="Fronick C."/>
            <person name="O'Laughlin M."/>
            <person name="Godfrey J."/>
            <person name="Wilson R.M."/>
            <person name="Miner T."/>
            <person name="Farmer C."/>
            <person name="Delehaunty K."/>
            <person name="Cordes M."/>
            <person name="Minx P."/>
            <person name="Tomlinson C."/>
            <person name="Chen J."/>
            <person name="Wollam A."/>
            <person name="Pepin K.H."/>
            <person name="Bhonagiri V."/>
            <person name="Zhang X."/>
            <person name="Warren W."/>
            <person name="Mitreva M."/>
            <person name="Mardis E.R."/>
            <person name="Wilson R.K."/>
        </authorList>
    </citation>
    <scope>NUCLEOTIDE SEQUENCE [LARGE SCALE GENOMIC DNA]</scope>
    <source>
        <strain evidence="8 9">SD2A-2</strain>
    </source>
</reference>
<dbReference type="PANTHER" id="PTHR34382">
    <property type="entry name" value="PTS SYSTEM N,N'-DIACETYLCHITOBIOSE-SPECIFIC EIIA COMPONENT"/>
    <property type="match status" value="1"/>
</dbReference>
<comment type="caution">
    <text evidence="8">The sequence shown here is derived from an EMBL/GenBank/DDBJ whole genome shotgun (WGS) entry which is preliminary data.</text>
</comment>
<evidence type="ECO:0000256" key="7">
    <source>
        <dbReference type="PROSITE-ProRule" id="PRU00418"/>
    </source>
</evidence>
<evidence type="ECO:0000256" key="6">
    <source>
        <dbReference type="PIRSR" id="PIRSR000699-2"/>
    </source>
</evidence>
<dbReference type="AlphaFoldDB" id="A0AB73ACH1"/>
<keyword evidence="4" id="KW-0598">Phosphotransferase system</keyword>
<feature type="modified residue" description="Phosphohistidine; by HPr" evidence="7">
    <location>
        <position position="85"/>
    </location>
</feature>
<dbReference type="PROSITE" id="PS51095">
    <property type="entry name" value="PTS_EIIA_TYPE_3"/>
    <property type="match status" value="1"/>
</dbReference>
<dbReference type="Proteomes" id="UP000014622">
    <property type="component" value="Unassembled WGS sequence"/>
</dbReference>
<dbReference type="Pfam" id="PF02255">
    <property type="entry name" value="PTS_IIA"/>
    <property type="match status" value="1"/>
</dbReference>
<evidence type="ECO:0000256" key="5">
    <source>
        <dbReference type="PIRSR" id="PIRSR000699-1"/>
    </source>
</evidence>
<dbReference type="PIRSF" id="PIRSF000699">
    <property type="entry name" value="PTS_IILac_III"/>
    <property type="match status" value="1"/>
</dbReference>
<keyword evidence="6" id="KW-0460">Magnesium</keyword>
<evidence type="ECO:0000256" key="1">
    <source>
        <dbReference type="ARBA" id="ARBA00022448"/>
    </source>
</evidence>
<dbReference type="Gene3D" id="1.20.58.80">
    <property type="entry name" value="Phosphotransferase system, lactose/cellobiose-type IIA subunit"/>
    <property type="match status" value="1"/>
</dbReference>
<feature type="binding site" evidence="6">
    <location>
        <position position="88"/>
    </location>
    <ligand>
        <name>Mg(2+)</name>
        <dbReference type="ChEBI" id="CHEBI:18420"/>
        <note>ligand shared between all trimeric partners</note>
    </ligand>
</feature>
<accession>A0AB73ACH1</accession>
<keyword evidence="3" id="KW-0808">Transferase</keyword>
<evidence type="ECO:0000313" key="9">
    <source>
        <dbReference type="Proteomes" id="UP000014622"/>
    </source>
</evidence>
<sequence>MQLGDNNVEDQQNLEAIMGLIMFGGNAKSDAMEAIAAAKIGDFELADRKIADAEESLIQAHHAQTDMLTQEAQGNHMQVTLLTVHSQDHLMTSIAFTDLAKEIIELYRRVYSE</sequence>
<organism evidence="8 9">
    <name type="scientific">Enterococcus faecium SD2A-2</name>
    <dbReference type="NCBI Taxonomy" id="1244154"/>
    <lineage>
        <taxon>Bacteria</taxon>
        <taxon>Bacillati</taxon>
        <taxon>Bacillota</taxon>
        <taxon>Bacilli</taxon>
        <taxon>Lactobacillales</taxon>
        <taxon>Enterococcaceae</taxon>
        <taxon>Enterococcus</taxon>
    </lineage>
</organism>
<protein>
    <submittedName>
        <fullName evidence="8">Lichenan-specific phosphotransferase enzyme IIA component</fullName>
    </submittedName>
</protein>
<dbReference type="InterPro" id="IPR003188">
    <property type="entry name" value="PTS_IIA_lac/cel"/>
</dbReference>
<dbReference type="PANTHER" id="PTHR34382:SF7">
    <property type="entry name" value="PTS SYSTEM N,N'-DIACETYLCHITOBIOSE-SPECIFIC EIIA COMPONENT"/>
    <property type="match status" value="1"/>
</dbReference>
<dbReference type="GO" id="GO:0009401">
    <property type="term" value="P:phosphoenolpyruvate-dependent sugar phosphotransferase system"/>
    <property type="evidence" value="ECO:0007669"/>
    <property type="project" value="UniProtKB-KW"/>
</dbReference>
<name>A0AB73ACH1_ENTFC</name>
<dbReference type="InterPro" id="IPR036542">
    <property type="entry name" value="PTS_IIA_lac/cel_sf"/>
</dbReference>
<dbReference type="GO" id="GO:0016740">
    <property type="term" value="F:transferase activity"/>
    <property type="evidence" value="ECO:0007669"/>
    <property type="project" value="UniProtKB-KW"/>
</dbReference>
<keyword evidence="6" id="KW-0479">Metal-binding</keyword>
<feature type="active site" description="Tele-phosphohistidine intermediate" evidence="5">
    <location>
        <position position="85"/>
    </location>
</feature>
<keyword evidence="2" id="KW-0762">Sugar transport</keyword>
<evidence type="ECO:0000313" key="8">
    <source>
        <dbReference type="EMBL" id="EPI14927.1"/>
    </source>
</evidence>
<evidence type="ECO:0000256" key="4">
    <source>
        <dbReference type="ARBA" id="ARBA00022683"/>
    </source>
</evidence>
<evidence type="ECO:0000256" key="3">
    <source>
        <dbReference type="ARBA" id="ARBA00022679"/>
    </source>
</evidence>
<dbReference type="GO" id="GO:0046872">
    <property type="term" value="F:metal ion binding"/>
    <property type="evidence" value="ECO:0007669"/>
    <property type="project" value="UniProtKB-KW"/>
</dbReference>
<keyword evidence="1" id="KW-0813">Transport</keyword>
<dbReference type="SUPFAM" id="SSF46973">
    <property type="entry name" value="Enzyme IIa from lactose specific PTS, IIa-lac"/>
    <property type="match status" value="1"/>
</dbReference>
<dbReference type="EMBL" id="ATIT01000045">
    <property type="protein sequence ID" value="EPI14927.1"/>
    <property type="molecule type" value="Genomic_DNA"/>
</dbReference>
<evidence type="ECO:0000256" key="2">
    <source>
        <dbReference type="ARBA" id="ARBA00022597"/>
    </source>
</evidence>
<gene>
    <name evidence="8" type="ORF">D356_00508</name>
</gene>